<gene>
    <name evidence="2" type="ORF">DA792_07890</name>
</gene>
<dbReference type="Pfam" id="PF13403">
    <property type="entry name" value="Hint_2"/>
    <property type="match status" value="1"/>
</dbReference>
<dbReference type="EMBL" id="CP028475">
    <property type="protein sequence ID" value="AVW91018.1"/>
    <property type="molecule type" value="Genomic_DNA"/>
</dbReference>
<dbReference type="InterPro" id="IPR036844">
    <property type="entry name" value="Hint_dom_sf"/>
</dbReference>
<reference evidence="2 3" key="1">
    <citation type="submission" date="2018-03" db="EMBL/GenBank/DDBJ databases">
        <title>The Complete Genome of Celeribacter baekdonensis strain LH4, a Thiosulfate-Oxidizing Alphaproteobacterium Isolated from Gulf of Mexico Continental Slope Sediments.</title>
        <authorList>
            <person name="Flood B.E."/>
            <person name="Bailey J.V."/>
            <person name="Leprich D."/>
        </authorList>
    </citation>
    <scope>NUCLEOTIDE SEQUENCE [LARGE SCALE GENOMIC DNA]</scope>
    <source>
        <strain evidence="2 3">LH4</strain>
    </source>
</reference>
<evidence type="ECO:0000313" key="3">
    <source>
        <dbReference type="Proteomes" id="UP000241447"/>
    </source>
</evidence>
<dbReference type="AlphaFoldDB" id="A0A2R4M1K7"/>
<feature type="domain" description="Hedgehog/Intein (Hint)" evidence="1">
    <location>
        <begin position="11"/>
        <end position="146"/>
    </location>
</feature>
<dbReference type="InterPro" id="IPR028992">
    <property type="entry name" value="Hedgehog/Intein_dom"/>
</dbReference>
<dbReference type="Proteomes" id="UP000241447">
    <property type="component" value="Chromosome"/>
</dbReference>
<name>A0A2R4M1K7_9RHOB</name>
<evidence type="ECO:0000259" key="1">
    <source>
        <dbReference type="Pfam" id="PF13403"/>
    </source>
</evidence>
<dbReference type="KEGG" id="cbak:DA792_07890"/>
<dbReference type="SUPFAM" id="SSF51294">
    <property type="entry name" value="Hedgehog/intein (Hint) domain"/>
    <property type="match status" value="1"/>
</dbReference>
<accession>A0A2R4M1K7</accession>
<protein>
    <recommendedName>
        <fullName evidence="1">Hedgehog/Intein (Hint) domain-containing protein</fullName>
    </recommendedName>
</protein>
<evidence type="ECO:0000313" key="2">
    <source>
        <dbReference type="EMBL" id="AVW91018.1"/>
    </source>
</evidence>
<sequence length="193" mass="21245">MLHPGDADCDPKGEVAVETLNVGDKVITRDNGLQAIQWIGKKALSSADLAARRELMPVMIRQGALGAGLPERDMMVSPNHRMLVSNEKAALLFDEHEVLVAAKHLTRLDGVEVMDSAEVTYIHVMFERHEVVLSDGTWSESFQPGDYTLAGIGEDARQEIFALFPELQDVSARGGFTAARRILRKHEAELLVS</sequence>
<organism evidence="2 3">
    <name type="scientific">Celeribacter baekdonensis</name>
    <dbReference type="NCBI Taxonomy" id="875171"/>
    <lineage>
        <taxon>Bacteria</taxon>
        <taxon>Pseudomonadati</taxon>
        <taxon>Pseudomonadota</taxon>
        <taxon>Alphaproteobacteria</taxon>
        <taxon>Rhodobacterales</taxon>
        <taxon>Roseobacteraceae</taxon>
        <taxon>Celeribacter</taxon>
    </lineage>
</organism>
<proteinExistence type="predicted"/>